<reference evidence="9 10" key="1">
    <citation type="journal article" date="2015" name="Sci. Rep.">
        <title>Chromosome-level genome map provides insights into diverse defense mechanisms in the medicinal fungus Ganoderma sinense.</title>
        <authorList>
            <person name="Zhu Y."/>
            <person name="Xu J."/>
            <person name="Sun C."/>
            <person name="Zhou S."/>
            <person name="Xu H."/>
            <person name="Nelson D.R."/>
            <person name="Qian J."/>
            <person name="Song J."/>
            <person name="Luo H."/>
            <person name="Xiang L."/>
            <person name="Li Y."/>
            <person name="Xu Z."/>
            <person name="Ji A."/>
            <person name="Wang L."/>
            <person name="Lu S."/>
            <person name="Hayward A."/>
            <person name="Sun W."/>
            <person name="Li X."/>
            <person name="Schwartz D.C."/>
            <person name="Wang Y."/>
            <person name="Chen S."/>
        </authorList>
    </citation>
    <scope>NUCLEOTIDE SEQUENCE [LARGE SCALE GENOMIC DNA]</scope>
    <source>
        <strain evidence="9 10">ZZ0214-1</strain>
    </source>
</reference>
<keyword evidence="6 7" id="KW-0472">Membrane</keyword>
<organism evidence="9 10">
    <name type="scientific">Ganoderma sinense ZZ0214-1</name>
    <dbReference type="NCBI Taxonomy" id="1077348"/>
    <lineage>
        <taxon>Eukaryota</taxon>
        <taxon>Fungi</taxon>
        <taxon>Dikarya</taxon>
        <taxon>Basidiomycota</taxon>
        <taxon>Agaricomycotina</taxon>
        <taxon>Agaricomycetes</taxon>
        <taxon>Polyporales</taxon>
        <taxon>Polyporaceae</taxon>
        <taxon>Ganoderma</taxon>
    </lineage>
</organism>
<evidence type="ECO:0000256" key="4">
    <source>
        <dbReference type="ARBA" id="ARBA00022824"/>
    </source>
</evidence>
<dbReference type="AlphaFoldDB" id="A0A2G8S1S0"/>
<feature type="transmembrane region" description="Helical" evidence="7">
    <location>
        <begin position="123"/>
        <end position="144"/>
    </location>
</feature>
<evidence type="ECO:0000256" key="1">
    <source>
        <dbReference type="ARBA" id="ARBA00004477"/>
    </source>
</evidence>
<comment type="caution">
    <text evidence="9">The sequence shown here is derived from an EMBL/GenBank/DDBJ whole genome shotgun (WGS) entry which is preliminary data.</text>
</comment>
<feature type="transmembrane region" description="Helical" evidence="7">
    <location>
        <begin position="164"/>
        <end position="183"/>
    </location>
</feature>
<gene>
    <name evidence="9" type="ORF">GSI_10858</name>
</gene>
<comment type="subcellular location">
    <subcellularLocation>
        <location evidence="1 7">Endoplasmic reticulum membrane</location>
        <topology evidence="1 7">Multi-pass membrane protein</topology>
    </subcellularLocation>
</comment>
<name>A0A2G8S1S0_9APHY</name>
<dbReference type="OrthoDB" id="1716531at2759"/>
<dbReference type="GO" id="GO:0006950">
    <property type="term" value="P:response to stress"/>
    <property type="evidence" value="ECO:0007669"/>
    <property type="project" value="UniProtKB-ARBA"/>
</dbReference>
<dbReference type="GO" id="GO:0005789">
    <property type="term" value="C:endoplasmic reticulum membrane"/>
    <property type="evidence" value="ECO:0007669"/>
    <property type="project" value="UniProtKB-SubCell"/>
</dbReference>
<dbReference type="STRING" id="1077348.A0A2G8S1S0"/>
<proteinExistence type="inferred from homology"/>
<protein>
    <recommendedName>
        <fullName evidence="7">Derlin</fullName>
    </recommendedName>
</protein>
<evidence type="ECO:0000313" key="9">
    <source>
        <dbReference type="EMBL" id="PIL27705.1"/>
    </source>
</evidence>
<feature type="transmembrane region" description="Helical" evidence="7">
    <location>
        <begin position="51"/>
        <end position="73"/>
    </location>
</feature>
<evidence type="ECO:0000256" key="8">
    <source>
        <dbReference type="SAM" id="MobiDB-lite"/>
    </source>
</evidence>
<comment type="function">
    <text evidence="7">May be involved in the degradation of misfolded endoplasmic reticulum (ER) luminal proteins.</text>
</comment>
<keyword evidence="4 7" id="KW-0256">Endoplasmic reticulum</keyword>
<comment type="similarity">
    <text evidence="2 7">Belongs to the derlin family.</text>
</comment>
<dbReference type="EMBL" id="AYKW01000034">
    <property type="protein sequence ID" value="PIL27705.1"/>
    <property type="molecule type" value="Genomic_DNA"/>
</dbReference>
<keyword evidence="10" id="KW-1185">Reference proteome</keyword>
<sequence>MSFVEELRKIPPVTRFLCGSLLSVSLPMMIQLVSPYKLLFVRELVTQRYEIWRAFTTFFIGGSGINFIFDVAMLYRNSDELESKHFEGRSADYAWQVLLASLSILGFNLPLRTFVHTRALLIALTYVSSMLAPAGSQTSFWGLITFPVKYLPYAFIAMDFLMGGPQAAAVSISGAVVGHLWWWGVWDNGVLRGWASAPRFLRSLMGEEGGDGRPRNLGGGVYAVPPRREEPARPAGRNWGPGRRLDS</sequence>
<evidence type="ECO:0000313" key="10">
    <source>
        <dbReference type="Proteomes" id="UP000230002"/>
    </source>
</evidence>
<evidence type="ECO:0000256" key="3">
    <source>
        <dbReference type="ARBA" id="ARBA00022692"/>
    </source>
</evidence>
<evidence type="ECO:0000256" key="2">
    <source>
        <dbReference type="ARBA" id="ARBA00008917"/>
    </source>
</evidence>
<keyword evidence="3 7" id="KW-0812">Transmembrane</keyword>
<feature type="region of interest" description="Disordered" evidence="8">
    <location>
        <begin position="210"/>
        <end position="247"/>
    </location>
</feature>
<keyword evidence="5 7" id="KW-1133">Transmembrane helix</keyword>
<feature type="transmembrane region" description="Helical" evidence="7">
    <location>
        <begin position="93"/>
        <end position="111"/>
    </location>
</feature>
<dbReference type="Pfam" id="PF04511">
    <property type="entry name" value="DER1"/>
    <property type="match status" value="1"/>
</dbReference>
<dbReference type="SUPFAM" id="SSF144091">
    <property type="entry name" value="Rhomboid-like"/>
    <property type="match status" value="1"/>
</dbReference>
<dbReference type="InterPro" id="IPR007599">
    <property type="entry name" value="DER1"/>
</dbReference>
<evidence type="ECO:0000256" key="7">
    <source>
        <dbReference type="RuleBase" id="RU363059"/>
    </source>
</evidence>
<dbReference type="InterPro" id="IPR035952">
    <property type="entry name" value="Rhomboid-like_sf"/>
</dbReference>
<accession>A0A2G8S1S0</accession>
<evidence type="ECO:0000256" key="5">
    <source>
        <dbReference type="ARBA" id="ARBA00022989"/>
    </source>
</evidence>
<dbReference type="Proteomes" id="UP000230002">
    <property type="component" value="Unassembled WGS sequence"/>
</dbReference>
<dbReference type="PANTHER" id="PTHR11009">
    <property type="entry name" value="DER1-LIKE PROTEIN, DERLIN"/>
    <property type="match status" value="1"/>
</dbReference>
<evidence type="ECO:0000256" key="6">
    <source>
        <dbReference type="ARBA" id="ARBA00023136"/>
    </source>
</evidence>